<proteinExistence type="predicted"/>
<name>A0A0A9DLE7_ARUDO</name>
<dbReference type="AlphaFoldDB" id="A0A0A9DLE7"/>
<organism evidence="1">
    <name type="scientific">Arundo donax</name>
    <name type="common">Giant reed</name>
    <name type="synonym">Donax arundinaceus</name>
    <dbReference type="NCBI Taxonomy" id="35708"/>
    <lineage>
        <taxon>Eukaryota</taxon>
        <taxon>Viridiplantae</taxon>
        <taxon>Streptophyta</taxon>
        <taxon>Embryophyta</taxon>
        <taxon>Tracheophyta</taxon>
        <taxon>Spermatophyta</taxon>
        <taxon>Magnoliopsida</taxon>
        <taxon>Liliopsida</taxon>
        <taxon>Poales</taxon>
        <taxon>Poaceae</taxon>
        <taxon>PACMAD clade</taxon>
        <taxon>Arundinoideae</taxon>
        <taxon>Arundineae</taxon>
        <taxon>Arundo</taxon>
    </lineage>
</organism>
<dbReference type="EMBL" id="GBRH01208466">
    <property type="protein sequence ID" value="JAD89429.1"/>
    <property type="molecule type" value="Transcribed_RNA"/>
</dbReference>
<accession>A0A0A9DLE7</accession>
<protein>
    <submittedName>
        <fullName evidence="1">Uncharacterized protein</fullName>
    </submittedName>
</protein>
<reference evidence="1" key="2">
    <citation type="journal article" date="2015" name="Data Brief">
        <title>Shoot transcriptome of the giant reed, Arundo donax.</title>
        <authorList>
            <person name="Barrero R.A."/>
            <person name="Guerrero F.D."/>
            <person name="Moolhuijzen P."/>
            <person name="Goolsby J.A."/>
            <person name="Tidwell J."/>
            <person name="Bellgard S.E."/>
            <person name="Bellgard M.I."/>
        </authorList>
    </citation>
    <scope>NUCLEOTIDE SEQUENCE</scope>
    <source>
        <tissue evidence="1">Shoot tissue taken approximately 20 cm above the soil surface</tissue>
    </source>
</reference>
<evidence type="ECO:0000313" key="1">
    <source>
        <dbReference type="EMBL" id="JAD89429.1"/>
    </source>
</evidence>
<reference evidence="1" key="1">
    <citation type="submission" date="2014-09" db="EMBL/GenBank/DDBJ databases">
        <authorList>
            <person name="Magalhaes I.L.F."/>
            <person name="Oliveira U."/>
            <person name="Santos F.R."/>
            <person name="Vidigal T.H.D.A."/>
            <person name="Brescovit A.D."/>
            <person name="Santos A.J."/>
        </authorList>
    </citation>
    <scope>NUCLEOTIDE SEQUENCE</scope>
    <source>
        <tissue evidence="1">Shoot tissue taken approximately 20 cm above the soil surface</tissue>
    </source>
</reference>
<sequence length="75" mass="8598">MHVKTLQDSVIINELTGAHCISQISQAKKKTGVIAPKRFVQRVKKQNELFRSYMHQVTYTNLQSYTFISSAGIVW</sequence>